<comment type="caution">
    <text evidence="1">The sequence shown here is derived from an EMBL/GenBank/DDBJ whole genome shotgun (WGS) entry which is preliminary data.</text>
</comment>
<gene>
    <name evidence="1" type="ORF">QYT958_LOCUS47190</name>
</gene>
<dbReference type="EMBL" id="CAJOBR010087514">
    <property type="protein sequence ID" value="CAF5135141.1"/>
    <property type="molecule type" value="Genomic_DNA"/>
</dbReference>
<name>A0A822G2R2_9BILA</name>
<accession>A0A822G2R2</accession>
<sequence>MEQQQQRLFNETNSNEKRQMYEDRIQIFNKEVNHPKPQI</sequence>
<proteinExistence type="predicted"/>
<dbReference type="AlphaFoldDB" id="A0A822G2R2"/>
<reference evidence="1" key="1">
    <citation type="submission" date="2021-02" db="EMBL/GenBank/DDBJ databases">
        <authorList>
            <person name="Nowell W R."/>
        </authorList>
    </citation>
    <scope>NUCLEOTIDE SEQUENCE</scope>
</reference>
<protein>
    <submittedName>
        <fullName evidence="1">Uncharacterized protein</fullName>
    </submittedName>
</protein>
<evidence type="ECO:0000313" key="1">
    <source>
        <dbReference type="EMBL" id="CAF5135141.1"/>
    </source>
</evidence>
<evidence type="ECO:0000313" key="2">
    <source>
        <dbReference type="Proteomes" id="UP000663848"/>
    </source>
</evidence>
<organism evidence="1 2">
    <name type="scientific">Rotaria socialis</name>
    <dbReference type="NCBI Taxonomy" id="392032"/>
    <lineage>
        <taxon>Eukaryota</taxon>
        <taxon>Metazoa</taxon>
        <taxon>Spiralia</taxon>
        <taxon>Gnathifera</taxon>
        <taxon>Rotifera</taxon>
        <taxon>Eurotatoria</taxon>
        <taxon>Bdelloidea</taxon>
        <taxon>Philodinida</taxon>
        <taxon>Philodinidae</taxon>
        <taxon>Rotaria</taxon>
    </lineage>
</organism>
<feature type="non-terminal residue" evidence="1">
    <location>
        <position position="39"/>
    </location>
</feature>
<dbReference type="Proteomes" id="UP000663848">
    <property type="component" value="Unassembled WGS sequence"/>
</dbReference>